<dbReference type="PANTHER" id="PTHR34978">
    <property type="entry name" value="POSSIBLE SENSOR-TRANSDUCER PROTEIN BLAR"/>
    <property type="match status" value="1"/>
</dbReference>
<organism evidence="4 5">
    <name type="scientific">Mucilaginibacter ginsenosidivorax</name>
    <dbReference type="NCBI Taxonomy" id="862126"/>
    <lineage>
        <taxon>Bacteria</taxon>
        <taxon>Pseudomonadati</taxon>
        <taxon>Bacteroidota</taxon>
        <taxon>Sphingobacteriia</taxon>
        <taxon>Sphingobacteriales</taxon>
        <taxon>Sphingobacteriaceae</taxon>
        <taxon>Mucilaginibacter</taxon>
    </lineage>
</organism>
<sequence length="781" mass="85995">MPALFVFLFKVNIALLLFCAGYYLVLRHLTFYTLNRVYLLAAILFASIYPQINLSDFIQRHQQLARPVQQVAINWQAPAQALAKTVDKPDYWFYIESVFWLGAALLSIRLFVQLFSLYRLYKNSKPATIGNHQVRLIDKDAAPFSFWQSIFVNPANHEPADLKAILLHEQVHVNQWHTADILLAELSSIFYWFNPGIWLMKKAIRENIEFITDQKILKKGIDSKTYQYSLVSVSFNNTQPGIVNHFNLSTIKKRIIMMNAKRSSKINLTRYVFMVPVVVGLLLVFSISKADFVKKSAAFKSITILSNNVGNAVGINKLAATIKLILPGKDENKTPTNTTKGKADDGNTVFYLDGVQVSNANSFADDTESIDYLTATDAKKYFKAGDGNHAVAFATRKNSAAGKAIREKIAQLVAAGKIKVNSVNKGAIDHVNTKVNFILKDMAVADTTKRAFAIHINGNDSVVYYINGKKGDIKNVNPDDILSVNVFRNSDAAQLVDDKVADNVGLVFITTKNSAEGLKFKEKLDKFKGTTDAGFATVMDFSPAHIKGRVDKVFIRDMKIAGDTLKDANGKTKHIYYTYSVNTADPVVVGKVKGLSKVTVSAKSTKALKSNLKINDVTVGTADDDDDAEPVTVTGTGVSSVRVTKRLSGSAASGATTVTSWNSKPIRKNIVVKGNAITLNSTLPMDTIVMMTADGDPVTMVDSKNGINATATKILRIRPRNDDKASPLILVDGKEVTQAEFKKVDQSNIKSINVLKNDAATDKKYGEKAKQGVIVIELKKK</sequence>
<keyword evidence="5" id="KW-1185">Reference proteome</keyword>
<keyword evidence="1 2" id="KW-0472">Membrane</keyword>
<dbReference type="InterPro" id="IPR039426">
    <property type="entry name" value="TonB-dep_rcpt-like"/>
</dbReference>
<evidence type="ECO:0000256" key="2">
    <source>
        <dbReference type="SAM" id="Phobius"/>
    </source>
</evidence>
<keyword evidence="2" id="KW-1133">Transmembrane helix</keyword>
<dbReference type="InterPro" id="IPR052173">
    <property type="entry name" value="Beta-lactam_resp_regulator"/>
</dbReference>
<keyword evidence="1" id="KW-1134">Transmembrane beta strand</keyword>
<feature type="transmembrane region" description="Helical" evidence="2">
    <location>
        <begin position="37"/>
        <end position="54"/>
    </location>
</feature>
<dbReference type="RefSeq" id="WP_147058534.1">
    <property type="nucleotide sequence ID" value="NZ_CP042437.1"/>
</dbReference>
<feature type="transmembrane region" description="Helical" evidence="2">
    <location>
        <begin position="6"/>
        <end position="25"/>
    </location>
</feature>
<gene>
    <name evidence="4" type="ORF">FSB76_25730</name>
</gene>
<dbReference type="PANTHER" id="PTHR34978:SF3">
    <property type="entry name" value="SLR0241 PROTEIN"/>
    <property type="match status" value="1"/>
</dbReference>
<protein>
    <recommendedName>
        <fullName evidence="3">Peptidase M56 domain-containing protein</fullName>
    </recommendedName>
</protein>
<dbReference type="Gene3D" id="2.170.130.10">
    <property type="entry name" value="TonB-dependent receptor, plug domain"/>
    <property type="match status" value="1"/>
</dbReference>
<dbReference type="Proteomes" id="UP000321362">
    <property type="component" value="Chromosome"/>
</dbReference>
<dbReference type="AlphaFoldDB" id="A0A5B8W899"/>
<comment type="similarity">
    <text evidence="1">Belongs to the TonB-dependent receptor family.</text>
</comment>
<evidence type="ECO:0000259" key="3">
    <source>
        <dbReference type="Pfam" id="PF05569"/>
    </source>
</evidence>
<keyword evidence="1" id="KW-0813">Transport</keyword>
<dbReference type="PROSITE" id="PS52016">
    <property type="entry name" value="TONB_DEPENDENT_REC_3"/>
    <property type="match status" value="1"/>
</dbReference>
<dbReference type="GO" id="GO:0009279">
    <property type="term" value="C:cell outer membrane"/>
    <property type="evidence" value="ECO:0007669"/>
    <property type="project" value="UniProtKB-SubCell"/>
</dbReference>
<dbReference type="InterPro" id="IPR037066">
    <property type="entry name" value="Plug_dom_sf"/>
</dbReference>
<dbReference type="CDD" id="cd07341">
    <property type="entry name" value="M56_BlaR1_MecR1_like"/>
    <property type="match status" value="1"/>
</dbReference>
<reference evidence="4 5" key="1">
    <citation type="journal article" date="2013" name="J. Microbiol.">
        <title>Mucilaginibacter ginsenosidivorax sp. nov., with ginsenoside converting activity isolated from sediment.</title>
        <authorList>
            <person name="Kim J.K."/>
            <person name="Choi T.E."/>
            <person name="Liu Q.M."/>
            <person name="Park H.Y."/>
            <person name="Yi T.H."/>
            <person name="Yoon M.H."/>
            <person name="Kim S.C."/>
            <person name="Im W.T."/>
        </authorList>
    </citation>
    <scope>NUCLEOTIDE SEQUENCE [LARGE SCALE GENOMIC DNA]</scope>
    <source>
        <strain evidence="4 5">KHI28</strain>
    </source>
</reference>
<keyword evidence="1" id="KW-0998">Cell outer membrane</keyword>
<feature type="transmembrane region" description="Helical" evidence="2">
    <location>
        <begin position="91"/>
        <end position="112"/>
    </location>
</feature>
<dbReference type="EMBL" id="CP042437">
    <property type="protein sequence ID" value="QEC79186.1"/>
    <property type="molecule type" value="Genomic_DNA"/>
</dbReference>
<accession>A0A5B8W899</accession>
<dbReference type="Pfam" id="PF05569">
    <property type="entry name" value="Peptidase_M56"/>
    <property type="match status" value="1"/>
</dbReference>
<evidence type="ECO:0000256" key="1">
    <source>
        <dbReference type="PROSITE-ProRule" id="PRU01360"/>
    </source>
</evidence>
<feature type="domain" description="Peptidase M56" evidence="3">
    <location>
        <begin position="144"/>
        <end position="258"/>
    </location>
</feature>
<comment type="subcellular location">
    <subcellularLocation>
        <location evidence="1">Cell outer membrane</location>
        <topology evidence="1">Multi-pass membrane protein</topology>
    </subcellularLocation>
</comment>
<proteinExistence type="inferred from homology"/>
<evidence type="ECO:0000313" key="5">
    <source>
        <dbReference type="Proteomes" id="UP000321362"/>
    </source>
</evidence>
<dbReference type="InterPro" id="IPR008756">
    <property type="entry name" value="Peptidase_M56"/>
</dbReference>
<dbReference type="OrthoDB" id="649093at2"/>
<dbReference type="KEGG" id="mgk:FSB76_25730"/>
<name>A0A5B8W899_9SPHI</name>
<feature type="transmembrane region" description="Helical" evidence="2">
    <location>
        <begin position="268"/>
        <end position="287"/>
    </location>
</feature>
<evidence type="ECO:0000313" key="4">
    <source>
        <dbReference type="EMBL" id="QEC79186.1"/>
    </source>
</evidence>
<keyword evidence="1 2" id="KW-0812">Transmembrane</keyword>